<protein>
    <recommendedName>
        <fullName evidence="1">DUF1990 domain-containing protein</fullName>
    </recommendedName>
</protein>
<reference evidence="2 3" key="1">
    <citation type="submission" date="2014-12" db="EMBL/GenBank/DDBJ databases">
        <title>Genome sequencing of Microbacterium hominis TPW29.</title>
        <authorList>
            <person name="Tan P.W."/>
            <person name="Chan K.-G."/>
        </authorList>
    </citation>
    <scope>NUCLEOTIDE SEQUENCE [LARGE SCALE GENOMIC DNA]</scope>
    <source>
        <strain evidence="2 3">TPW29</strain>
    </source>
</reference>
<dbReference type="InterPro" id="IPR018960">
    <property type="entry name" value="DUF1990"/>
</dbReference>
<dbReference type="AlphaFoldDB" id="A0A0B4CLA6"/>
<proteinExistence type="predicted"/>
<feature type="domain" description="DUF1990" evidence="1">
    <location>
        <begin position="107"/>
        <end position="207"/>
    </location>
</feature>
<accession>A0A0B4CLA6</accession>
<dbReference type="PANTHER" id="PTHR34202:SF1">
    <property type="entry name" value="UPF0548 PROTEIN"/>
    <property type="match status" value="1"/>
</dbReference>
<dbReference type="EMBL" id="JWSZ01000012">
    <property type="protein sequence ID" value="KIC57232.1"/>
    <property type="molecule type" value="Genomic_DNA"/>
</dbReference>
<dbReference type="RefSeq" id="WP_039415905.1">
    <property type="nucleotide sequence ID" value="NZ_JWSZ01000012.1"/>
</dbReference>
<comment type="caution">
    <text evidence="2">The sequence shown here is derived from an EMBL/GenBank/DDBJ whole genome shotgun (WGS) entry which is preliminary data.</text>
</comment>
<evidence type="ECO:0000313" key="2">
    <source>
        <dbReference type="EMBL" id="KIC57232.1"/>
    </source>
</evidence>
<gene>
    <name evidence="2" type="ORF">RM52_09310</name>
</gene>
<dbReference type="Proteomes" id="UP000031202">
    <property type="component" value="Unassembled WGS sequence"/>
</dbReference>
<evidence type="ECO:0000313" key="3">
    <source>
        <dbReference type="Proteomes" id="UP000031202"/>
    </source>
</evidence>
<name>A0A0B4CLA6_9MICO</name>
<organism evidence="2 3">
    <name type="scientific">Microbacterium hominis</name>
    <dbReference type="NCBI Taxonomy" id="162426"/>
    <lineage>
        <taxon>Bacteria</taxon>
        <taxon>Bacillati</taxon>
        <taxon>Actinomycetota</taxon>
        <taxon>Actinomycetes</taxon>
        <taxon>Micrococcales</taxon>
        <taxon>Microbacteriaceae</taxon>
        <taxon>Microbacterium</taxon>
    </lineage>
</organism>
<dbReference type="PANTHER" id="PTHR34202">
    <property type="entry name" value="UPF0548 PROTEIN"/>
    <property type="match status" value="1"/>
</dbReference>
<evidence type="ECO:0000259" key="1">
    <source>
        <dbReference type="Pfam" id="PF09348"/>
    </source>
</evidence>
<dbReference type="Pfam" id="PF09348">
    <property type="entry name" value="DUF1990"/>
    <property type="match status" value="1"/>
</dbReference>
<sequence length="216" mass="23511">MRRGSFQDDTVDYAAVGATQAHDLMSYPPENSVPAEDSWLLGSGQARFESSADALLSWTALRGAGLEISDVRPAAGPMYTGVGYDVDGNPTVASRMDADQRFDADGTPYVAAGTTVRVRGHVKGMNADGELRVIYAIEEPRRVGFALGTVGDSVVSGEESFVVTWADNDEVRFTVRAFDRPVATLYRVVPALVKRRRRELFRGYLRALSPLYTTPA</sequence>